<feature type="transmembrane region" description="Helical" evidence="1">
    <location>
        <begin position="96"/>
        <end position="112"/>
    </location>
</feature>
<proteinExistence type="predicted"/>
<evidence type="ECO:0000313" key="3">
    <source>
        <dbReference type="EMBL" id="OCB91625.1"/>
    </source>
</evidence>
<name>A0A9Q5I599_SANBA</name>
<dbReference type="AlphaFoldDB" id="A0A9Q5I599"/>
<keyword evidence="1" id="KW-1133">Transmembrane helix</keyword>
<feature type="domain" description="DUF6534" evidence="2">
    <location>
        <begin position="170"/>
        <end position="256"/>
    </location>
</feature>
<accession>A0A9Q5I599</accession>
<feature type="transmembrane region" description="Helical" evidence="1">
    <location>
        <begin position="164"/>
        <end position="185"/>
    </location>
</feature>
<dbReference type="EMBL" id="LNZH02000077">
    <property type="protein sequence ID" value="OCB91625.1"/>
    <property type="molecule type" value="Genomic_DNA"/>
</dbReference>
<evidence type="ECO:0000313" key="4">
    <source>
        <dbReference type="Proteomes" id="UP000757232"/>
    </source>
</evidence>
<protein>
    <recommendedName>
        <fullName evidence="2">DUF6534 domain-containing protein</fullName>
    </recommendedName>
</protein>
<dbReference type="Proteomes" id="UP000757232">
    <property type="component" value="Unassembled WGS sequence"/>
</dbReference>
<feature type="transmembrane region" description="Helical" evidence="1">
    <location>
        <begin position="231"/>
        <end position="252"/>
    </location>
</feature>
<organism evidence="3 4">
    <name type="scientific">Sanghuangporus baumii</name>
    <name type="common">Phellinus baumii</name>
    <dbReference type="NCBI Taxonomy" id="108892"/>
    <lineage>
        <taxon>Eukaryota</taxon>
        <taxon>Fungi</taxon>
        <taxon>Dikarya</taxon>
        <taxon>Basidiomycota</taxon>
        <taxon>Agaricomycotina</taxon>
        <taxon>Agaricomycetes</taxon>
        <taxon>Hymenochaetales</taxon>
        <taxon>Hymenochaetaceae</taxon>
        <taxon>Sanghuangporus</taxon>
    </lineage>
</organism>
<feature type="transmembrane region" description="Helical" evidence="1">
    <location>
        <begin position="6"/>
        <end position="32"/>
    </location>
</feature>
<keyword evidence="1" id="KW-0472">Membrane</keyword>
<dbReference type="InterPro" id="IPR045339">
    <property type="entry name" value="DUF6534"/>
</dbReference>
<evidence type="ECO:0000259" key="2">
    <source>
        <dbReference type="Pfam" id="PF20152"/>
    </source>
</evidence>
<feature type="transmembrane region" description="Helical" evidence="1">
    <location>
        <begin position="124"/>
        <end position="144"/>
    </location>
</feature>
<sequence>MSQNDSTFGFLFISVMYALHQLYGVLAASSCICTTNCIVQKYWKTDQPWLKTYILLIWIMDTVHQVLVAHFNYVYFVKGIANISLRDGLPKTGADTIVFTALIDAMIQSILIRRAWYLSSKNNILAGVLSAAVLAQFSLTLTYYGQVINFSRIAQLDDAIHTELAMTGIAVFTDTLLAVVLIWLLRKARSGFRRSDSIVNRLVMYIVGSSLVTAMCVIVALISAAVAPHSFIYLLADLVIPKLYFNCMLASLNARSRLRETLENGETDISICLENVASVTSGELDTPSGSSQKARLESYSNGMPHRDRYWT</sequence>
<keyword evidence="4" id="KW-1185">Reference proteome</keyword>
<feature type="transmembrane region" description="Helical" evidence="1">
    <location>
        <begin position="205"/>
        <end position="225"/>
    </location>
</feature>
<dbReference type="PANTHER" id="PTHR40465:SF1">
    <property type="entry name" value="DUF6534 DOMAIN-CONTAINING PROTEIN"/>
    <property type="match status" value="1"/>
</dbReference>
<reference evidence="3" key="1">
    <citation type="submission" date="2016-06" db="EMBL/GenBank/DDBJ databases">
        <title>Draft Genome sequence of the fungus Inonotus baumii.</title>
        <authorList>
            <person name="Zhu H."/>
            <person name="Lin W."/>
        </authorList>
    </citation>
    <scope>NUCLEOTIDE SEQUENCE</scope>
    <source>
        <strain evidence="3">821</strain>
    </source>
</reference>
<comment type="caution">
    <text evidence="3">The sequence shown here is derived from an EMBL/GenBank/DDBJ whole genome shotgun (WGS) entry which is preliminary data.</text>
</comment>
<evidence type="ECO:0000256" key="1">
    <source>
        <dbReference type="SAM" id="Phobius"/>
    </source>
</evidence>
<gene>
    <name evidence="3" type="ORF">A7U60_g1124</name>
</gene>
<keyword evidence="1" id="KW-0812">Transmembrane</keyword>
<dbReference type="OrthoDB" id="2535105at2759"/>
<feature type="transmembrane region" description="Helical" evidence="1">
    <location>
        <begin position="53"/>
        <end position="76"/>
    </location>
</feature>
<dbReference type="Pfam" id="PF20152">
    <property type="entry name" value="DUF6534"/>
    <property type="match status" value="1"/>
</dbReference>
<dbReference type="PANTHER" id="PTHR40465">
    <property type="entry name" value="CHROMOSOME 1, WHOLE GENOME SHOTGUN SEQUENCE"/>
    <property type="match status" value="1"/>
</dbReference>